<accession>A0AAD8FEI6</accession>
<feature type="compositionally biased region" description="Acidic residues" evidence="8">
    <location>
        <begin position="988"/>
        <end position="1002"/>
    </location>
</feature>
<evidence type="ECO:0000256" key="4">
    <source>
        <dbReference type="ARBA" id="ARBA00022737"/>
    </source>
</evidence>
<feature type="region of interest" description="Disordered" evidence="8">
    <location>
        <begin position="178"/>
        <end position="294"/>
    </location>
</feature>
<feature type="compositionally biased region" description="Low complexity" evidence="8">
    <location>
        <begin position="379"/>
        <end position="402"/>
    </location>
</feature>
<evidence type="ECO:0000256" key="6">
    <source>
        <dbReference type="ARBA" id="ARBA00023242"/>
    </source>
</evidence>
<dbReference type="PROSITE" id="PS50020">
    <property type="entry name" value="WW_DOMAIN_2"/>
    <property type="match status" value="1"/>
</dbReference>
<feature type="compositionally biased region" description="Polar residues" evidence="8">
    <location>
        <begin position="830"/>
        <end position="840"/>
    </location>
</feature>
<keyword evidence="5" id="KW-0007">Acetylation</keyword>
<evidence type="ECO:0000256" key="1">
    <source>
        <dbReference type="ARBA" id="ARBA00004123"/>
    </source>
</evidence>
<feature type="compositionally biased region" description="Polar residues" evidence="8">
    <location>
        <begin position="1026"/>
        <end position="1055"/>
    </location>
</feature>
<feature type="compositionally biased region" description="Basic and acidic residues" evidence="8">
    <location>
        <begin position="867"/>
        <end position="879"/>
    </location>
</feature>
<dbReference type="PROSITE" id="PS50238">
    <property type="entry name" value="RHOGAP"/>
    <property type="match status" value="1"/>
</dbReference>
<feature type="compositionally biased region" description="Polar residues" evidence="8">
    <location>
        <begin position="405"/>
        <end position="419"/>
    </location>
</feature>
<gene>
    <name evidence="12" type="ORF">Bpfe_010123</name>
</gene>
<reference evidence="12" key="2">
    <citation type="submission" date="2023-04" db="EMBL/GenBank/DDBJ databases">
        <authorList>
            <person name="Bu L."/>
            <person name="Lu L."/>
            <person name="Laidemitt M.R."/>
            <person name="Zhang S.M."/>
            <person name="Mutuku M."/>
            <person name="Mkoji G."/>
            <person name="Steinauer M."/>
            <person name="Loker E.S."/>
        </authorList>
    </citation>
    <scope>NUCLEOTIDE SEQUENCE</scope>
    <source>
        <strain evidence="12">KasaAsao</strain>
        <tissue evidence="12">Whole Snail</tissue>
    </source>
</reference>
<feature type="compositionally biased region" description="Low complexity" evidence="8">
    <location>
        <begin position="855"/>
        <end position="864"/>
    </location>
</feature>
<feature type="compositionally biased region" description="Low complexity" evidence="8">
    <location>
        <begin position="244"/>
        <end position="270"/>
    </location>
</feature>
<dbReference type="PANTHER" id="PTHR45876:SF8">
    <property type="entry name" value="FI04035P"/>
    <property type="match status" value="1"/>
</dbReference>
<feature type="region of interest" description="Disordered" evidence="8">
    <location>
        <begin position="341"/>
        <end position="526"/>
    </location>
</feature>
<dbReference type="Pfam" id="PF00784">
    <property type="entry name" value="MyTH4"/>
    <property type="match status" value="1"/>
</dbReference>
<feature type="compositionally biased region" description="Polar residues" evidence="8">
    <location>
        <begin position="880"/>
        <end position="917"/>
    </location>
</feature>
<dbReference type="Gene3D" id="1.10.555.10">
    <property type="entry name" value="Rho GTPase activation protein"/>
    <property type="match status" value="1"/>
</dbReference>
<dbReference type="PROSITE" id="PS51016">
    <property type="entry name" value="MYTH4"/>
    <property type="match status" value="1"/>
</dbReference>
<dbReference type="Pfam" id="PF00620">
    <property type="entry name" value="RhoGAP"/>
    <property type="match status" value="1"/>
</dbReference>
<dbReference type="InterPro" id="IPR038185">
    <property type="entry name" value="MyTH4_dom_sf"/>
</dbReference>
<feature type="compositionally biased region" description="Basic and acidic residues" evidence="8">
    <location>
        <begin position="342"/>
        <end position="357"/>
    </location>
</feature>
<evidence type="ECO:0000256" key="8">
    <source>
        <dbReference type="SAM" id="MobiDB-lite"/>
    </source>
</evidence>
<feature type="region of interest" description="Disordered" evidence="8">
    <location>
        <begin position="727"/>
        <end position="775"/>
    </location>
</feature>
<evidence type="ECO:0000313" key="12">
    <source>
        <dbReference type="EMBL" id="KAK0060289.1"/>
    </source>
</evidence>
<dbReference type="FunFam" id="1.10.555.10:FF:000011">
    <property type="entry name" value="Rho GTPase-activating protein 39"/>
    <property type="match status" value="1"/>
</dbReference>
<protein>
    <recommendedName>
        <fullName evidence="7">Rho GTPase-activating protein 39</fullName>
    </recommendedName>
</protein>
<dbReference type="InterPro" id="IPR036020">
    <property type="entry name" value="WW_dom_sf"/>
</dbReference>
<feature type="domain" description="Rho-GAP" evidence="10">
    <location>
        <begin position="1333"/>
        <end position="1521"/>
    </location>
</feature>
<dbReference type="GO" id="GO:0005096">
    <property type="term" value="F:GTPase activator activity"/>
    <property type="evidence" value="ECO:0007669"/>
    <property type="project" value="UniProtKB-KW"/>
</dbReference>
<evidence type="ECO:0000256" key="3">
    <source>
        <dbReference type="ARBA" id="ARBA00022553"/>
    </source>
</evidence>
<keyword evidence="2" id="KW-0343">GTPase activation</keyword>
<evidence type="ECO:0000259" key="10">
    <source>
        <dbReference type="PROSITE" id="PS50238"/>
    </source>
</evidence>
<dbReference type="GO" id="GO:0007165">
    <property type="term" value="P:signal transduction"/>
    <property type="evidence" value="ECO:0007669"/>
    <property type="project" value="InterPro"/>
</dbReference>
<feature type="domain" description="MyTH4" evidence="11">
    <location>
        <begin position="1144"/>
        <end position="1322"/>
    </location>
</feature>
<evidence type="ECO:0000256" key="2">
    <source>
        <dbReference type="ARBA" id="ARBA00022468"/>
    </source>
</evidence>
<dbReference type="GO" id="GO:0005856">
    <property type="term" value="C:cytoskeleton"/>
    <property type="evidence" value="ECO:0007669"/>
    <property type="project" value="InterPro"/>
</dbReference>
<dbReference type="PANTHER" id="PTHR45876">
    <property type="entry name" value="FI04035P"/>
    <property type="match status" value="1"/>
</dbReference>
<feature type="compositionally biased region" description="Polar residues" evidence="8">
    <location>
        <begin position="195"/>
        <end position="212"/>
    </location>
</feature>
<proteinExistence type="predicted"/>
<dbReference type="FunFam" id="2.20.70.10:FF:000022">
    <property type="entry name" value="Rho GTPase activating protein 39"/>
    <property type="match status" value="1"/>
</dbReference>
<name>A0AAD8FEI6_BIOPF</name>
<dbReference type="Gene3D" id="1.25.40.530">
    <property type="entry name" value="MyTH4 domain"/>
    <property type="match status" value="1"/>
</dbReference>
<comment type="caution">
    <text evidence="12">The sequence shown here is derived from an EMBL/GenBank/DDBJ whole genome shotgun (WGS) entry which is preliminary data.</text>
</comment>
<feature type="compositionally biased region" description="Polar residues" evidence="8">
    <location>
        <begin position="1067"/>
        <end position="1081"/>
    </location>
</feature>
<dbReference type="GO" id="GO:0005737">
    <property type="term" value="C:cytoplasm"/>
    <property type="evidence" value="ECO:0007669"/>
    <property type="project" value="TreeGrafter"/>
</dbReference>
<dbReference type="Gene3D" id="2.20.70.10">
    <property type="match status" value="1"/>
</dbReference>
<dbReference type="SMART" id="SM00324">
    <property type="entry name" value="RhoGAP"/>
    <property type="match status" value="1"/>
</dbReference>
<dbReference type="SUPFAM" id="SSF48350">
    <property type="entry name" value="GTPase activation domain, GAP"/>
    <property type="match status" value="1"/>
</dbReference>
<feature type="compositionally biased region" description="Low complexity" evidence="8">
    <location>
        <begin position="959"/>
        <end position="974"/>
    </location>
</feature>
<evidence type="ECO:0000256" key="5">
    <source>
        <dbReference type="ARBA" id="ARBA00022990"/>
    </source>
</evidence>
<dbReference type="SUPFAM" id="SSF51045">
    <property type="entry name" value="WW domain"/>
    <property type="match status" value="1"/>
</dbReference>
<feature type="domain" description="WW" evidence="9">
    <location>
        <begin position="292"/>
        <end position="326"/>
    </location>
</feature>
<dbReference type="EMBL" id="JASAOG010000036">
    <property type="protein sequence ID" value="KAK0060289.1"/>
    <property type="molecule type" value="Genomic_DNA"/>
</dbReference>
<feature type="compositionally biased region" description="Polar residues" evidence="8">
    <location>
        <begin position="752"/>
        <end position="772"/>
    </location>
</feature>
<feature type="compositionally biased region" description="Basic and acidic residues" evidence="8">
    <location>
        <begin position="282"/>
        <end position="294"/>
    </location>
</feature>
<evidence type="ECO:0000259" key="11">
    <source>
        <dbReference type="PROSITE" id="PS51016"/>
    </source>
</evidence>
<organism evidence="12 13">
    <name type="scientific">Biomphalaria pfeifferi</name>
    <name type="common">Bloodfluke planorb</name>
    <name type="synonym">Freshwater snail</name>
    <dbReference type="NCBI Taxonomy" id="112525"/>
    <lineage>
        <taxon>Eukaryota</taxon>
        <taxon>Metazoa</taxon>
        <taxon>Spiralia</taxon>
        <taxon>Lophotrochozoa</taxon>
        <taxon>Mollusca</taxon>
        <taxon>Gastropoda</taxon>
        <taxon>Heterobranchia</taxon>
        <taxon>Euthyneura</taxon>
        <taxon>Panpulmonata</taxon>
        <taxon>Hygrophila</taxon>
        <taxon>Lymnaeoidea</taxon>
        <taxon>Planorbidae</taxon>
        <taxon>Biomphalaria</taxon>
    </lineage>
</organism>
<dbReference type="InterPro" id="IPR000198">
    <property type="entry name" value="RhoGAP_dom"/>
</dbReference>
<feature type="compositionally biased region" description="Low complexity" evidence="8">
    <location>
        <begin position="178"/>
        <end position="188"/>
    </location>
</feature>
<reference evidence="12" key="1">
    <citation type="journal article" date="2023" name="PLoS Negl. Trop. Dis.">
        <title>A genome sequence for Biomphalaria pfeifferi, the major vector snail for the human-infecting parasite Schistosoma mansoni.</title>
        <authorList>
            <person name="Bu L."/>
            <person name="Lu L."/>
            <person name="Laidemitt M.R."/>
            <person name="Zhang S.M."/>
            <person name="Mutuku M."/>
            <person name="Mkoji G."/>
            <person name="Steinauer M."/>
            <person name="Loker E.S."/>
        </authorList>
    </citation>
    <scope>NUCLEOTIDE SEQUENCE</scope>
    <source>
        <strain evidence="12">KasaAsao</strain>
    </source>
</reference>
<evidence type="ECO:0000256" key="7">
    <source>
        <dbReference type="ARBA" id="ARBA00070269"/>
    </source>
</evidence>
<dbReference type="Proteomes" id="UP001233172">
    <property type="component" value="Unassembled WGS sequence"/>
</dbReference>
<feature type="compositionally biased region" description="Low complexity" evidence="8">
    <location>
        <begin position="930"/>
        <end position="941"/>
    </location>
</feature>
<dbReference type="InterPro" id="IPR008936">
    <property type="entry name" value="Rho_GTPase_activation_prot"/>
</dbReference>
<keyword evidence="4" id="KW-0677">Repeat</keyword>
<feature type="region of interest" description="Disordered" evidence="8">
    <location>
        <begin position="827"/>
        <end position="1081"/>
    </location>
</feature>
<keyword evidence="13" id="KW-1185">Reference proteome</keyword>
<evidence type="ECO:0000259" key="9">
    <source>
        <dbReference type="PROSITE" id="PS50020"/>
    </source>
</evidence>
<dbReference type="InterPro" id="IPR001202">
    <property type="entry name" value="WW_dom"/>
</dbReference>
<dbReference type="GO" id="GO:0005634">
    <property type="term" value="C:nucleus"/>
    <property type="evidence" value="ECO:0007669"/>
    <property type="project" value="UniProtKB-SubCell"/>
</dbReference>
<dbReference type="SMART" id="SM00139">
    <property type="entry name" value="MyTH4"/>
    <property type="match status" value="1"/>
</dbReference>
<dbReference type="CDD" id="cd04389">
    <property type="entry name" value="RhoGAP_KIAA1688"/>
    <property type="match status" value="1"/>
</dbReference>
<evidence type="ECO:0000313" key="13">
    <source>
        <dbReference type="Proteomes" id="UP001233172"/>
    </source>
</evidence>
<keyword evidence="3" id="KW-0597">Phosphoprotein</keyword>
<dbReference type="InterPro" id="IPR000857">
    <property type="entry name" value="MyTH4_dom"/>
</dbReference>
<sequence>MSKETFIATSFFSSNDWHETMLLSGSEAVNLQRCGRTQFAQNQGAVVHGSNSVSANMDQLNNRPSMGSGPFDLFADMNTNFFPSSPLLSAARQRIQQFHQNFKLGEFQSQPNINYGANALQKFHNFSFPDFNSLFPDFPPPPDITFGGLFPRTGDFFSSMTSSLNANYQPHVASQFSSNNNNISSSSSTIDDNRVLSSTGQEPKSTENSPSLSRWVKWPSDSGFIHHPNQHTQPGRGSPDYQDPSSSSSTPSATGTMSSTSSSSVPYFSESELRNKTPPFPHQEDQSTKSKMSDDNQWWELYDPNTTRFYYYNATSQKTVWHKPQNCDIIPLAKLQTLKQNTEVKEGERENSKKREMGTQTPLTTPRRDHGRGTSVRGTPSSTSPLPAQTTTTTPAASNVPSKSAAHTQVTQGAQTSPKGSRKHRYQRQDSTSSHSSSSRLDEVGPVNGELRRTSQTPTQNEPLPFAVINRNVMRRDSFEMPQRTIIDSPRPSRSRSLHKTASDSSAPGRQATVSGSGGTSSTRWQHSPLQHQDVNQDNYAFSRHASFDTGRHRQMPHVPSDPLFQASHHHYRQASEGVVPRPGQGMSESQHIAYTSDLGYDHRVHHPHPHQPYADSRQPASFHDMRGSSSMGHDPAAGHAFHKYGSEIRKGSLTDFRHGGTGPVYTENPYRKGSVSDEYSADSGPMSIMYIRTDSSGSDVVPGHERLYSPDLRGRDEYLAYSQDIASQQGHVSPVPQLSAPGSGKSKRSFPRTNPNYTGLSRRSEAQSPGSSGIYKKISNIENQYSGGSSSGSYDTAGYIAAGNGGVIQNMGVQTSQSLSDTYLDAQSPRLSHSNSGSVLHQPHHSYHTRSDSDASQSSSLRSHPGYRDPQQRPENKQLSDSQSSQGSARNASDMHSSQGSLRNILENTRNDNVSPRGQVKGVYHEKTASQVSQRAVAQATDDGEPDYANLPPSNGHNTSSSTASSNSATNASLPPVSSHRLAREAEYDDDDDDEEEDEDFNKENVLIRKNSFPDYDSVPELESDSSSLISATNRGQVHSEPISSSSTLETQHASLRRKKGDKTDSGQNERSLSLQTDVNFSPRPLSMVVQQTDQNIAMSPSTGSLNRGLSCEGDMEQYSQNLNRHKKGLFGKKISLNNMLTWSKDPIQKPMIKTSDKSIKKDACEILVSTKCIIDHVMITCVFVLNLSALIQLYMGDRKGKQAPMSVALDIITKGWSTGNMRDEIYIQLMRQTTENKREDSLQRGWELMAMCLHFFPPSQNFYLVLESYIVKHKEPSPENVCALVPHFSSYCYQRLMRASQTGAKKGVRKPTLEEVEQAKKAIFHPSMFGSMLEDVMLLQKERHPDRQLPWIQIVLSEEVLRLNGTQTEGIFRVPGDIDEVNALKIRCDQWILPSDCPDPHIPASLLKLWYRELYEPLIPSQFYESCIENYSNADAAISIVNQLPDINRLVLCYLIRFLQVFAAPENAQVTKMDVNNLAMVMAPNCLRCESDDPRVIFENTRKEMGFIRTLIQSLDTSFMEGIV</sequence>
<keyword evidence="6" id="KW-0539">Nucleus</keyword>
<comment type="subcellular location">
    <subcellularLocation>
        <location evidence="1">Nucleus</location>
    </subcellularLocation>
</comment>